<dbReference type="PATRIC" id="fig|172049.5.peg.533"/>
<proteinExistence type="predicted"/>
<protein>
    <submittedName>
        <fullName evidence="1">Hydrolase, HAD superfamily</fullName>
    </submittedName>
</protein>
<keyword evidence="1" id="KW-0378">Hydrolase</keyword>
<dbReference type="GO" id="GO:0008967">
    <property type="term" value="F:phosphoglycolate phosphatase activity"/>
    <property type="evidence" value="ECO:0007669"/>
    <property type="project" value="TreeGrafter"/>
</dbReference>
<gene>
    <name evidence="1" type="ORF">XD54_0153</name>
</gene>
<organism evidence="1 2">
    <name type="scientific">Thermococcus sibiricus</name>
    <dbReference type="NCBI Taxonomy" id="172049"/>
    <lineage>
        <taxon>Archaea</taxon>
        <taxon>Methanobacteriati</taxon>
        <taxon>Methanobacteriota</taxon>
        <taxon>Thermococci</taxon>
        <taxon>Thermococcales</taxon>
        <taxon>Thermococcaceae</taxon>
        <taxon>Thermococcus</taxon>
    </lineage>
</organism>
<dbReference type="InterPro" id="IPR050155">
    <property type="entry name" value="HAD-like_hydrolase_sf"/>
</dbReference>
<name>A0A117L220_9EURY</name>
<accession>A0A117L220</accession>
<comment type="caution">
    <text evidence="1">The sequence shown here is derived from an EMBL/GenBank/DDBJ whole genome shotgun (WGS) entry which is preliminary data.</text>
</comment>
<dbReference type="OMA" id="FSAEDFI"/>
<dbReference type="GeneID" id="8095932"/>
<dbReference type="Pfam" id="PF00702">
    <property type="entry name" value="Hydrolase"/>
    <property type="match status" value="1"/>
</dbReference>
<evidence type="ECO:0000313" key="1">
    <source>
        <dbReference type="EMBL" id="KUK18593.1"/>
    </source>
</evidence>
<dbReference type="PANTHER" id="PTHR43434">
    <property type="entry name" value="PHOSPHOGLYCOLATE PHOSPHATASE"/>
    <property type="match status" value="1"/>
</dbReference>
<dbReference type="Proteomes" id="UP000053911">
    <property type="component" value="Unassembled WGS sequence"/>
</dbReference>
<dbReference type="AlphaFoldDB" id="A0A117L220"/>
<sequence>MIIGFDFDGTLIDSYSVIEEAFSRALKKHFPWLPFNSLWAKLLTKAELHFERPRFGKYSGKTRQPAFFKTKFARTWFEERAKLSKPIDESKNLLKKLREEGHKVISFSAEDFLTGMKEYRLKVAGFYELFDDIIIFGGNMSLCETFQILREKYGDEVFIWVDDKPWRFVGRGDENTEYVWYYFPPTAKYVTKEILDQIPHLHVIHDLWSIFDVIERVKQERGL</sequence>
<dbReference type="InterPro" id="IPR036412">
    <property type="entry name" value="HAD-like_sf"/>
</dbReference>
<dbReference type="InterPro" id="IPR023214">
    <property type="entry name" value="HAD_sf"/>
</dbReference>
<evidence type="ECO:0000313" key="2">
    <source>
        <dbReference type="Proteomes" id="UP000053911"/>
    </source>
</evidence>
<reference evidence="2" key="1">
    <citation type="journal article" date="2015" name="MBio">
        <title>Genome-Resolved Metagenomic Analysis Reveals Roles for Candidate Phyla and Other Microbial Community Members in Biogeochemical Transformations in Oil Reservoirs.</title>
        <authorList>
            <person name="Hu P."/>
            <person name="Tom L."/>
            <person name="Singh A."/>
            <person name="Thomas B.C."/>
            <person name="Baker B.J."/>
            <person name="Piceno Y.M."/>
            <person name="Andersen G.L."/>
            <person name="Banfield J.F."/>
        </authorList>
    </citation>
    <scope>NUCLEOTIDE SEQUENCE [LARGE SCALE GENOMIC DNA]</scope>
</reference>
<dbReference type="RefSeq" id="WP_015849215.1">
    <property type="nucleotide sequence ID" value="NZ_LGFD01000002.1"/>
</dbReference>
<dbReference type="GO" id="GO:0006281">
    <property type="term" value="P:DNA repair"/>
    <property type="evidence" value="ECO:0007669"/>
    <property type="project" value="TreeGrafter"/>
</dbReference>
<dbReference type="SUPFAM" id="SSF56784">
    <property type="entry name" value="HAD-like"/>
    <property type="match status" value="1"/>
</dbReference>
<dbReference type="EMBL" id="LGFD01000002">
    <property type="protein sequence ID" value="KUK18593.1"/>
    <property type="molecule type" value="Genomic_DNA"/>
</dbReference>
<dbReference type="Gene3D" id="3.40.50.1000">
    <property type="entry name" value="HAD superfamily/HAD-like"/>
    <property type="match status" value="1"/>
</dbReference>
<dbReference type="PANTHER" id="PTHR43434:SF1">
    <property type="entry name" value="PHOSPHOGLYCOLATE PHOSPHATASE"/>
    <property type="match status" value="1"/>
</dbReference>